<evidence type="ECO:0000313" key="2">
    <source>
        <dbReference type="EMBL" id="AKO93243.1"/>
    </source>
</evidence>
<dbReference type="Proteomes" id="UP000036202">
    <property type="component" value="Chromosome"/>
</dbReference>
<dbReference type="PANTHER" id="PTHR30404:SF0">
    <property type="entry name" value="N-ACETYLMURAMOYL-L-ALANINE AMIDASE AMIC"/>
    <property type="match status" value="1"/>
</dbReference>
<dbReference type="SUPFAM" id="SSF110997">
    <property type="entry name" value="Sporulation related repeat"/>
    <property type="match status" value="1"/>
</dbReference>
<accession>A0A231SGC0</accession>
<accession>A0A0H4KY62</accession>
<dbReference type="SUPFAM" id="SSF53187">
    <property type="entry name" value="Zn-dependent exopeptidases"/>
    <property type="match status" value="1"/>
</dbReference>
<reference evidence="2 3" key="1">
    <citation type="journal article" date="2015" name="PLoS ONE">
        <title>Genome Sequence of Bacillus endophyticus and Analysis of Its Companion Mechanism in the Ketogulonigenium vulgare-Bacillus Strain Consortium.</title>
        <authorList>
            <person name="Jia N."/>
            <person name="Du J."/>
            <person name="Ding M.Z."/>
            <person name="Gao F."/>
            <person name="Yuan Y.J."/>
        </authorList>
    </citation>
    <scope>NUCLEOTIDE SEQUENCE [LARGE SCALE GENOMIC DNA]</scope>
    <source>
        <strain evidence="2 3">Hbe603</strain>
    </source>
</reference>
<reference evidence="3" key="2">
    <citation type="submission" date="2015-06" db="EMBL/GenBank/DDBJ databases">
        <title>Genome Sequence of Bacillus endophyticus and Analysis of its Companion Mechanism in the Ketogulonigenium vulgare-Bacillus strain Consortium.</title>
        <authorList>
            <person name="Jia N."/>
            <person name="Du J."/>
            <person name="Ding M.-Z."/>
            <person name="Gao F."/>
            <person name="Yuan Y.-J."/>
        </authorList>
    </citation>
    <scope>NUCLEOTIDE SEQUENCE [LARGE SCALE GENOMIC DNA]</scope>
    <source>
        <strain evidence="3">Hbe603</strain>
    </source>
</reference>
<dbReference type="EMBL" id="CP011974">
    <property type="protein sequence ID" value="AKO93243.1"/>
    <property type="molecule type" value="Genomic_DNA"/>
</dbReference>
<dbReference type="PATRIC" id="fig|135735.6.peg.3146"/>
<keyword evidence="1" id="KW-0378">Hydrolase</keyword>
<dbReference type="Gene3D" id="3.30.70.1070">
    <property type="entry name" value="Sporulation related repeat"/>
    <property type="match status" value="1"/>
</dbReference>
<dbReference type="InterPro" id="IPR050695">
    <property type="entry name" value="N-acetylmuramoyl_amidase_3"/>
</dbReference>
<dbReference type="Pfam" id="PF05036">
    <property type="entry name" value="SPOR"/>
    <property type="match status" value="1"/>
</dbReference>
<dbReference type="InterPro" id="IPR036680">
    <property type="entry name" value="SPOR-like_sf"/>
</dbReference>
<dbReference type="RefSeq" id="WP_040061097.1">
    <property type="nucleotide sequence ID" value="NZ_CP011974.1"/>
</dbReference>
<name>A0A0H4KY62_9BACI</name>
<keyword evidence="3" id="KW-1185">Reference proteome</keyword>
<dbReference type="PROSITE" id="PS51724">
    <property type="entry name" value="SPOR"/>
    <property type="match status" value="1"/>
</dbReference>
<evidence type="ECO:0000313" key="3">
    <source>
        <dbReference type="Proteomes" id="UP000036202"/>
    </source>
</evidence>
<dbReference type="Pfam" id="PF01520">
    <property type="entry name" value="Amidase_3"/>
    <property type="match status" value="1"/>
</dbReference>
<gene>
    <name evidence="2" type="ORF">BEH_14870</name>
</gene>
<dbReference type="GeneID" id="93702108"/>
<evidence type="ECO:0000256" key="1">
    <source>
        <dbReference type="ARBA" id="ARBA00022801"/>
    </source>
</evidence>
<dbReference type="Gene3D" id="3.40.630.40">
    <property type="entry name" value="Zn-dependent exopeptidases"/>
    <property type="match status" value="1"/>
</dbReference>
<dbReference type="InterPro" id="IPR007730">
    <property type="entry name" value="SPOR-like_dom"/>
</dbReference>
<dbReference type="SMART" id="SM00646">
    <property type="entry name" value="Ami_3"/>
    <property type="match status" value="1"/>
</dbReference>
<dbReference type="GO" id="GO:0009253">
    <property type="term" value="P:peptidoglycan catabolic process"/>
    <property type="evidence" value="ECO:0007669"/>
    <property type="project" value="InterPro"/>
</dbReference>
<proteinExistence type="predicted"/>
<dbReference type="AlphaFoldDB" id="A0A0H4KY62"/>
<dbReference type="GO" id="GO:0008745">
    <property type="term" value="F:N-acetylmuramoyl-L-alanine amidase activity"/>
    <property type="evidence" value="ECO:0007669"/>
    <property type="project" value="InterPro"/>
</dbReference>
<dbReference type="GO" id="GO:0030288">
    <property type="term" value="C:outer membrane-bounded periplasmic space"/>
    <property type="evidence" value="ECO:0007669"/>
    <property type="project" value="TreeGrafter"/>
</dbReference>
<dbReference type="CDD" id="cd02696">
    <property type="entry name" value="MurNAc-LAA"/>
    <property type="match status" value="1"/>
</dbReference>
<dbReference type="PANTHER" id="PTHR30404">
    <property type="entry name" value="N-ACETYLMURAMOYL-L-ALANINE AMIDASE"/>
    <property type="match status" value="1"/>
</dbReference>
<dbReference type="OrthoDB" id="9763643at2"/>
<organism evidence="2 3">
    <name type="scientific">Priestia filamentosa</name>
    <dbReference type="NCBI Taxonomy" id="1402861"/>
    <lineage>
        <taxon>Bacteria</taxon>
        <taxon>Bacillati</taxon>
        <taxon>Bacillota</taxon>
        <taxon>Bacilli</taxon>
        <taxon>Bacillales</taxon>
        <taxon>Bacillaceae</taxon>
        <taxon>Priestia</taxon>
    </lineage>
</organism>
<dbReference type="InterPro" id="IPR002508">
    <property type="entry name" value="MurNAc-LAA_cat"/>
</dbReference>
<dbReference type="KEGG" id="beo:BEH_14870"/>
<protein>
    <submittedName>
        <fullName evidence="2">N-acetylmuramoyl-L-alanine amidase</fullName>
    </submittedName>
</protein>
<sequence>MVKIFIDPGHGGTDSGAVSNGLLEKNLTWQIASAVRNMLINEYEDVYVLMSRTGDQTVSLTARTNAANAWNADYYLSIHINAGGGTGYEDYVFPGIGAPTTTYQNLIHEEILKSVDFTNRGKKTANFHVLRETNMPAILTENGFIDNVNDVAKLRNASFITSIARGHVNGLARAFNLQRKQQASLFKVQIGAFSSRENAERLASEAKTKGFSSFIATENNLFKVQIGAFSSRENAEALSIRAKNAGFEVTIIQ</sequence>
<dbReference type="GO" id="GO:0042834">
    <property type="term" value="F:peptidoglycan binding"/>
    <property type="evidence" value="ECO:0007669"/>
    <property type="project" value="InterPro"/>
</dbReference>